<protein>
    <recommendedName>
        <fullName evidence="6">Acyl-CoA dehydrogenase/oxidase N-terminal domain-containing protein</fullName>
    </recommendedName>
</protein>
<evidence type="ECO:0000256" key="4">
    <source>
        <dbReference type="ARBA" id="ARBA00022827"/>
    </source>
</evidence>
<dbReference type="GO" id="GO:0003995">
    <property type="term" value="F:acyl-CoA dehydrogenase activity"/>
    <property type="evidence" value="ECO:0007669"/>
    <property type="project" value="TreeGrafter"/>
</dbReference>
<accession>X0TXK2</accession>
<dbReference type="EMBL" id="BARS01007279">
    <property type="protein sequence ID" value="GAF80865.1"/>
    <property type="molecule type" value="Genomic_DNA"/>
</dbReference>
<evidence type="ECO:0000256" key="5">
    <source>
        <dbReference type="ARBA" id="ARBA00023002"/>
    </source>
</evidence>
<comment type="similarity">
    <text evidence="2">Belongs to the acyl-CoA dehydrogenase family.</text>
</comment>
<feature type="non-terminal residue" evidence="7">
    <location>
        <position position="137"/>
    </location>
</feature>
<proteinExistence type="inferred from homology"/>
<sequence length="137" mass="14659">MDFELTAEQKSIQETASKFAKRELEPVAAELDRTKNRDILKRNLKKLAELGFMGFCVEPEYGGLAAGAVAFSLAITELGRACAATTVTTVVTNMVAEVIQSVGTEEQKQKYIPPLVNGEFPAGSFALTETTAGSDPA</sequence>
<name>X0TXK2_9ZZZZ</name>
<dbReference type="InterPro" id="IPR013786">
    <property type="entry name" value="AcylCoA_DH/ox_N"/>
</dbReference>
<feature type="domain" description="Acyl-CoA dehydrogenase/oxidase N-terminal" evidence="6">
    <location>
        <begin position="6"/>
        <end position="119"/>
    </location>
</feature>
<organism evidence="7">
    <name type="scientific">marine sediment metagenome</name>
    <dbReference type="NCBI Taxonomy" id="412755"/>
    <lineage>
        <taxon>unclassified sequences</taxon>
        <taxon>metagenomes</taxon>
        <taxon>ecological metagenomes</taxon>
    </lineage>
</organism>
<dbReference type="PANTHER" id="PTHR43884">
    <property type="entry name" value="ACYL-COA DEHYDROGENASE"/>
    <property type="match status" value="1"/>
</dbReference>
<keyword evidence="4" id="KW-0274">FAD</keyword>
<keyword evidence="5" id="KW-0560">Oxidoreductase</keyword>
<dbReference type="GO" id="GO:0050660">
    <property type="term" value="F:flavin adenine dinucleotide binding"/>
    <property type="evidence" value="ECO:0007669"/>
    <property type="project" value="InterPro"/>
</dbReference>
<keyword evidence="3" id="KW-0285">Flavoprotein</keyword>
<evidence type="ECO:0000313" key="7">
    <source>
        <dbReference type="EMBL" id="GAF80865.1"/>
    </source>
</evidence>
<comment type="caution">
    <text evidence="7">The sequence shown here is derived from an EMBL/GenBank/DDBJ whole genome shotgun (WGS) entry which is preliminary data.</text>
</comment>
<dbReference type="Pfam" id="PF02771">
    <property type="entry name" value="Acyl-CoA_dh_N"/>
    <property type="match status" value="1"/>
</dbReference>
<dbReference type="InterPro" id="IPR009100">
    <property type="entry name" value="AcylCoA_DH/oxidase_NM_dom_sf"/>
</dbReference>
<dbReference type="AlphaFoldDB" id="X0TXK2"/>
<dbReference type="PANTHER" id="PTHR43884:SF12">
    <property type="entry name" value="ISOVALERYL-COA DEHYDROGENASE, MITOCHONDRIAL-RELATED"/>
    <property type="match status" value="1"/>
</dbReference>
<dbReference type="FunFam" id="1.10.540.10:FF:000002">
    <property type="entry name" value="Acyl-CoA dehydrogenase FadE19"/>
    <property type="match status" value="1"/>
</dbReference>
<comment type="cofactor">
    <cofactor evidence="1">
        <name>FAD</name>
        <dbReference type="ChEBI" id="CHEBI:57692"/>
    </cofactor>
</comment>
<evidence type="ECO:0000259" key="6">
    <source>
        <dbReference type="Pfam" id="PF02771"/>
    </source>
</evidence>
<dbReference type="SUPFAM" id="SSF56645">
    <property type="entry name" value="Acyl-CoA dehydrogenase NM domain-like"/>
    <property type="match status" value="1"/>
</dbReference>
<reference evidence="7" key="1">
    <citation type="journal article" date="2014" name="Front. Microbiol.">
        <title>High frequency of phylogenetically diverse reductive dehalogenase-homologous genes in deep subseafloor sedimentary metagenomes.</title>
        <authorList>
            <person name="Kawai M."/>
            <person name="Futagami T."/>
            <person name="Toyoda A."/>
            <person name="Takaki Y."/>
            <person name="Nishi S."/>
            <person name="Hori S."/>
            <person name="Arai W."/>
            <person name="Tsubouchi T."/>
            <person name="Morono Y."/>
            <person name="Uchiyama I."/>
            <person name="Ito T."/>
            <person name="Fujiyama A."/>
            <person name="Inagaki F."/>
            <person name="Takami H."/>
        </authorList>
    </citation>
    <scope>NUCLEOTIDE SEQUENCE</scope>
    <source>
        <strain evidence="7">Expedition CK06-06</strain>
    </source>
</reference>
<evidence type="ECO:0000256" key="3">
    <source>
        <dbReference type="ARBA" id="ARBA00022630"/>
    </source>
</evidence>
<dbReference type="InterPro" id="IPR037069">
    <property type="entry name" value="AcylCoA_DH/ox_N_sf"/>
</dbReference>
<evidence type="ECO:0000256" key="2">
    <source>
        <dbReference type="ARBA" id="ARBA00009347"/>
    </source>
</evidence>
<dbReference type="Gene3D" id="1.10.540.10">
    <property type="entry name" value="Acyl-CoA dehydrogenase/oxidase, N-terminal domain"/>
    <property type="match status" value="1"/>
</dbReference>
<evidence type="ECO:0000256" key="1">
    <source>
        <dbReference type="ARBA" id="ARBA00001974"/>
    </source>
</evidence>
<gene>
    <name evidence="7" type="ORF">S01H1_14036</name>
</gene>